<dbReference type="Pfam" id="PF01408">
    <property type="entry name" value="GFO_IDH_MocA"/>
    <property type="match status" value="1"/>
</dbReference>
<dbReference type="GO" id="GO:0000166">
    <property type="term" value="F:nucleotide binding"/>
    <property type="evidence" value="ECO:0007669"/>
    <property type="project" value="InterPro"/>
</dbReference>
<dbReference type="FunFam" id="3.40.50.720:FF:000628">
    <property type="entry name" value="Oxidoreductase family, NAD-binding Rossmann fold protein"/>
    <property type="match status" value="1"/>
</dbReference>
<organism evidence="4 5">
    <name type="scientific">Aspergillus pseudoviridinutans</name>
    <dbReference type="NCBI Taxonomy" id="1517512"/>
    <lineage>
        <taxon>Eukaryota</taxon>
        <taxon>Fungi</taxon>
        <taxon>Dikarya</taxon>
        <taxon>Ascomycota</taxon>
        <taxon>Pezizomycotina</taxon>
        <taxon>Eurotiomycetes</taxon>
        <taxon>Eurotiomycetidae</taxon>
        <taxon>Eurotiales</taxon>
        <taxon>Aspergillaceae</taxon>
        <taxon>Aspergillus</taxon>
        <taxon>Aspergillus subgen. Fumigati</taxon>
    </lineage>
</organism>
<dbReference type="PANTHER" id="PTHR42840:SF5">
    <property type="entry name" value="NAD(P)-BINDING ROSSMANN-FOLD SUPERFAMILY PROTEIN"/>
    <property type="match status" value="1"/>
</dbReference>
<gene>
    <name evidence="4" type="ORF">Asppvi_008246</name>
</gene>
<dbReference type="OrthoDB" id="64915at2759"/>
<dbReference type="AlphaFoldDB" id="A0A9P3BK95"/>
<accession>A0A9P3BK95</accession>
<dbReference type="SUPFAM" id="SSF55347">
    <property type="entry name" value="Glyceraldehyde-3-phosphate dehydrogenase-like, C-terminal domain"/>
    <property type="match status" value="1"/>
</dbReference>
<dbReference type="GeneID" id="67006856"/>
<dbReference type="GO" id="GO:0016491">
    <property type="term" value="F:oxidoreductase activity"/>
    <property type="evidence" value="ECO:0007669"/>
    <property type="project" value="TreeGrafter"/>
</dbReference>
<dbReference type="Pfam" id="PF22725">
    <property type="entry name" value="GFO_IDH_MocA_C3"/>
    <property type="match status" value="1"/>
</dbReference>
<dbReference type="InterPro" id="IPR055170">
    <property type="entry name" value="GFO_IDH_MocA-like_dom"/>
</dbReference>
<evidence type="ECO:0000259" key="2">
    <source>
        <dbReference type="Pfam" id="PF01408"/>
    </source>
</evidence>
<dbReference type="GO" id="GO:0005737">
    <property type="term" value="C:cytoplasm"/>
    <property type="evidence" value="ECO:0007669"/>
    <property type="project" value="TreeGrafter"/>
</dbReference>
<evidence type="ECO:0008006" key="6">
    <source>
        <dbReference type="Google" id="ProtNLM"/>
    </source>
</evidence>
<reference evidence="4 5" key="1">
    <citation type="submission" date="2018-10" db="EMBL/GenBank/DDBJ databases">
        <title>Pan-genome distribution and transcriptional activeness of fungal secondary metabolism genes in Aspergillus section Fumigati.</title>
        <authorList>
            <person name="Takahashi H."/>
            <person name="Umemura M."/>
            <person name="Ninomiya A."/>
            <person name="Kusuya Y."/>
            <person name="Urayama S."/>
            <person name="Shimizu M."/>
            <person name="Watanabe A."/>
            <person name="Kamei K."/>
            <person name="Yaguchi T."/>
            <person name="Hagiwara D."/>
        </authorList>
    </citation>
    <scope>NUCLEOTIDE SEQUENCE [LARGE SCALE GENOMIC DNA]</scope>
    <source>
        <strain evidence="4 5">IFM 55266</strain>
    </source>
</reference>
<comment type="caution">
    <text evidence="4">The sequence shown here is derived from an EMBL/GenBank/DDBJ whole genome shotgun (WGS) entry which is preliminary data.</text>
</comment>
<dbReference type="SUPFAM" id="SSF51735">
    <property type="entry name" value="NAD(P)-binding Rossmann-fold domains"/>
    <property type="match status" value="1"/>
</dbReference>
<evidence type="ECO:0000313" key="5">
    <source>
        <dbReference type="Proteomes" id="UP001043456"/>
    </source>
</evidence>
<protein>
    <recommendedName>
        <fullName evidence="6">NAD(P)-binding protein</fullName>
    </recommendedName>
</protein>
<dbReference type="Proteomes" id="UP001043456">
    <property type="component" value="Unassembled WGS sequence"/>
</dbReference>
<dbReference type="Gene3D" id="3.30.360.10">
    <property type="entry name" value="Dihydrodipicolinate Reductase, domain 2"/>
    <property type="match status" value="1"/>
</dbReference>
<evidence type="ECO:0000256" key="1">
    <source>
        <dbReference type="ARBA" id="ARBA00010928"/>
    </source>
</evidence>
<name>A0A9P3BK95_9EURO</name>
<dbReference type="InterPro" id="IPR036291">
    <property type="entry name" value="NAD(P)-bd_dom_sf"/>
</dbReference>
<feature type="domain" description="GFO/IDH/MocA-like oxidoreductase" evidence="3">
    <location>
        <begin position="190"/>
        <end position="285"/>
    </location>
</feature>
<dbReference type="InterPro" id="IPR000683">
    <property type="entry name" value="Gfo/Idh/MocA-like_OxRdtase_N"/>
</dbReference>
<evidence type="ECO:0000259" key="3">
    <source>
        <dbReference type="Pfam" id="PF22725"/>
    </source>
</evidence>
<evidence type="ECO:0000313" key="4">
    <source>
        <dbReference type="EMBL" id="GIJ89309.1"/>
    </source>
</evidence>
<dbReference type="PANTHER" id="PTHR42840">
    <property type="entry name" value="NAD(P)-BINDING ROSSMANN-FOLD SUPERFAMILY PROTEIN-RELATED"/>
    <property type="match status" value="1"/>
</dbReference>
<dbReference type="Gene3D" id="3.40.50.720">
    <property type="entry name" value="NAD(P)-binding Rossmann-like Domain"/>
    <property type="match status" value="1"/>
</dbReference>
<dbReference type="GO" id="GO:0006740">
    <property type="term" value="P:NADPH regeneration"/>
    <property type="evidence" value="ECO:0007669"/>
    <property type="project" value="TreeGrafter"/>
</dbReference>
<feature type="domain" description="Gfo/Idh/MocA-like oxidoreductase N-terminal" evidence="2">
    <location>
        <begin position="4"/>
        <end position="117"/>
    </location>
</feature>
<comment type="similarity">
    <text evidence="1">Belongs to the Gfo/Idh/MocA family.</text>
</comment>
<dbReference type="RefSeq" id="XP_043160055.1">
    <property type="nucleotide sequence ID" value="XM_043304120.1"/>
</dbReference>
<sequence length="361" mass="39124">MSVGVAIIGSGIFAREEHLPAIQAAKDFQLKAIYSRSLKSAQDLANGTTGVDLYSEDSGAGKGYADLLAREDITAVVIALPILVQPDFIRKALTAGKHVLSEKPIAKDIATARDLLQWYHANIDTSKVLWAVAENFRYMTKFLRTAEEVQKLGRVKNFRVNSHALVSTDSKYFSKLDYFALRLIASGAWSNEVETAWRQTPGYQGGFILDGGVHIIAALRLILGSSDPVATLSAQSCLQQQHLAPLDTVDAVMKTKSGATGVLSLSYGSAFNDSVFEFDCERGVVALNFDRLTVKGESNELAFDGRGVSREVAVFATTIANGGSVDKRQSPEEALADLEIMEKMLTSGERGGERQSVELQV</sequence>
<proteinExistence type="inferred from homology"/>
<dbReference type="EMBL" id="BHVY01000005">
    <property type="protein sequence ID" value="GIJ89309.1"/>
    <property type="molecule type" value="Genomic_DNA"/>
</dbReference>
<keyword evidence="5" id="KW-1185">Reference proteome</keyword>